<keyword evidence="3" id="KW-0508">mRNA splicing</keyword>
<feature type="compositionally biased region" description="Low complexity" evidence="5">
    <location>
        <begin position="1"/>
        <end position="10"/>
    </location>
</feature>
<feature type="region of interest" description="Disordered" evidence="5">
    <location>
        <begin position="181"/>
        <end position="264"/>
    </location>
</feature>
<dbReference type="SMART" id="SM00360">
    <property type="entry name" value="RRM"/>
    <property type="match status" value="2"/>
</dbReference>
<dbReference type="GO" id="GO:0006397">
    <property type="term" value="P:mRNA processing"/>
    <property type="evidence" value="ECO:0007669"/>
    <property type="project" value="UniProtKB-KW"/>
</dbReference>
<dbReference type="Gene3D" id="3.30.70.330">
    <property type="match status" value="2"/>
</dbReference>
<evidence type="ECO:0000256" key="5">
    <source>
        <dbReference type="SAM" id="MobiDB-lite"/>
    </source>
</evidence>
<dbReference type="SUPFAM" id="SSF54928">
    <property type="entry name" value="RNA-binding domain, RBD"/>
    <property type="match status" value="1"/>
</dbReference>
<dbReference type="RefSeq" id="XP_026193612.1">
    <property type="nucleotide sequence ID" value="XM_026337827.1"/>
</dbReference>
<name>A0A6P6S1S2_9EIME</name>
<accession>A0A6P6S1S2</accession>
<feature type="compositionally biased region" description="Basic and acidic residues" evidence="5">
    <location>
        <begin position="181"/>
        <end position="199"/>
    </location>
</feature>
<dbReference type="InterPro" id="IPR035979">
    <property type="entry name" value="RBD_domain_sf"/>
</dbReference>
<sequence>MYSDQGGQWSPSPPPGPKCALEEPHDAQGVAFKVHLGYHKTKAAGGSHHMLSDDGAIPDDAGIPDSENNYINWNSCSTSTSSNGRGLMHWQAAHGDGWRARGKSLKAQRSRSVSSHSDSVRNDPTESPTSQVMSSSVSLDREESELRCMRSRRSRSHTRRFLHRREEAEWREGRRRLRERSWDPTDRGTGRGDHMERRSPTTRGPCRRGNRGGGMGVRGRGRQPFPSWGRFGGRGRRSPSYSPSVDSEEEYRRSRSRERARRRRQYETIQRYCRPGGSQQVCWDGFQWVKKSNDGDGLFDQHMNATRRARRLHVGNLPLSLDATEEDLKKFLWDALRKRTGKHVGAGACPVLHVWFSKERGSNYGFVEMATVEDAQAALLLSPLFWKGQQLRINRPTEWKKDAAEVNFAEVAGYGGASPTSFTKQGSLPVELLQCQIQTELLHGQPSRVVRITNPVPEAETAEELEETLSDILEEVNKRQDVLAALIITKELEKQLPAAEVGDIYVQFATGIQADKCILSFAGRMYDGHPLVIERFNEMVWRQTMQQHAKSFLTEILSRFM</sequence>
<dbReference type="OrthoDB" id="331991at2759"/>
<organism evidence="7 8">
    <name type="scientific">Cyclospora cayetanensis</name>
    <dbReference type="NCBI Taxonomy" id="88456"/>
    <lineage>
        <taxon>Eukaryota</taxon>
        <taxon>Sar</taxon>
        <taxon>Alveolata</taxon>
        <taxon>Apicomplexa</taxon>
        <taxon>Conoidasida</taxon>
        <taxon>Coccidia</taxon>
        <taxon>Eucoccidiorida</taxon>
        <taxon>Eimeriorina</taxon>
        <taxon>Eimeriidae</taxon>
        <taxon>Cyclospora</taxon>
    </lineage>
</organism>
<keyword evidence="1" id="KW-0507">mRNA processing</keyword>
<evidence type="ECO:0000259" key="6">
    <source>
        <dbReference type="PROSITE" id="PS50102"/>
    </source>
</evidence>
<reference evidence="8" key="1">
    <citation type="submission" date="2025-08" db="UniProtKB">
        <authorList>
            <consortium name="RefSeq"/>
        </authorList>
    </citation>
    <scope>IDENTIFICATION</scope>
</reference>
<keyword evidence="2 4" id="KW-0694">RNA-binding</keyword>
<feature type="compositionally biased region" description="Basic residues" evidence="5">
    <location>
        <begin position="149"/>
        <end position="160"/>
    </location>
</feature>
<feature type="domain" description="RRM" evidence="6">
    <location>
        <begin position="310"/>
        <end position="398"/>
    </location>
</feature>
<proteinExistence type="predicted"/>
<dbReference type="GeneID" id="34619570"/>
<dbReference type="GO" id="GO:0008380">
    <property type="term" value="P:RNA splicing"/>
    <property type="evidence" value="ECO:0007669"/>
    <property type="project" value="UniProtKB-KW"/>
</dbReference>
<evidence type="ECO:0000256" key="4">
    <source>
        <dbReference type="PROSITE-ProRule" id="PRU00176"/>
    </source>
</evidence>
<dbReference type="GO" id="GO:0003723">
    <property type="term" value="F:RNA binding"/>
    <property type="evidence" value="ECO:0007669"/>
    <property type="project" value="UniProtKB-UniRule"/>
</dbReference>
<dbReference type="InterPro" id="IPR000504">
    <property type="entry name" value="RRM_dom"/>
</dbReference>
<evidence type="ECO:0000313" key="8">
    <source>
        <dbReference type="RefSeq" id="XP_026193612.1"/>
    </source>
</evidence>
<feature type="region of interest" description="Disordered" evidence="5">
    <location>
        <begin position="98"/>
        <end position="160"/>
    </location>
</feature>
<feature type="region of interest" description="Disordered" evidence="5">
    <location>
        <begin position="1"/>
        <end position="24"/>
    </location>
</feature>
<feature type="compositionally biased region" description="Low complexity" evidence="5">
    <location>
        <begin position="127"/>
        <end position="138"/>
    </location>
</feature>
<evidence type="ECO:0000313" key="7">
    <source>
        <dbReference type="Proteomes" id="UP000515125"/>
    </source>
</evidence>
<keyword evidence="7" id="KW-1185">Reference proteome</keyword>
<evidence type="ECO:0000256" key="3">
    <source>
        <dbReference type="ARBA" id="ARBA00023187"/>
    </source>
</evidence>
<protein>
    <submittedName>
        <fullName evidence="8">Splicing factor U2af large subunit B</fullName>
    </submittedName>
</protein>
<evidence type="ECO:0000256" key="1">
    <source>
        <dbReference type="ARBA" id="ARBA00022664"/>
    </source>
</evidence>
<dbReference type="InterPro" id="IPR012677">
    <property type="entry name" value="Nucleotide-bd_a/b_plait_sf"/>
</dbReference>
<gene>
    <name evidence="8" type="primary">LOC34619570</name>
</gene>
<feature type="compositionally biased region" description="Basic and acidic residues" evidence="5">
    <location>
        <begin position="139"/>
        <end position="148"/>
    </location>
</feature>
<dbReference type="Proteomes" id="UP000515125">
    <property type="component" value="Unplaced"/>
</dbReference>
<dbReference type="PROSITE" id="PS50102">
    <property type="entry name" value="RRM"/>
    <property type="match status" value="1"/>
</dbReference>
<dbReference type="AlphaFoldDB" id="A0A6P6S1S2"/>
<feature type="compositionally biased region" description="Basic residues" evidence="5">
    <location>
        <begin position="100"/>
        <end position="109"/>
    </location>
</feature>
<evidence type="ECO:0000256" key="2">
    <source>
        <dbReference type="ARBA" id="ARBA00022884"/>
    </source>
</evidence>
<feature type="compositionally biased region" description="Basic residues" evidence="5">
    <location>
        <begin position="254"/>
        <end position="264"/>
    </location>
</feature>
<dbReference type="PANTHER" id="PTHR23139">
    <property type="entry name" value="RNA-BINDING PROTEIN"/>
    <property type="match status" value="1"/>
</dbReference>